<feature type="compositionally biased region" description="Basic residues" evidence="1">
    <location>
        <begin position="40"/>
        <end position="62"/>
    </location>
</feature>
<dbReference type="SMART" id="SM00829">
    <property type="entry name" value="PKS_ER"/>
    <property type="match status" value="1"/>
</dbReference>
<dbReference type="Proteomes" id="UP000265768">
    <property type="component" value="Unassembled WGS sequence"/>
</dbReference>
<dbReference type="InterPro" id="IPR051397">
    <property type="entry name" value="Zn-ADH-like_protein"/>
</dbReference>
<dbReference type="PANTHER" id="PTHR43677:SF4">
    <property type="entry name" value="QUINONE OXIDOREDUCTASE-LIKE PROTEIN 2"/>
    <property type="match status" value="1"/>
</dbReference>
<dbReference type="SUPFAM" id="SSF51735">
    <property type="entry name" value="NAD(P)-binding Rossmann-fold domains"/>
    <property type="match status" value="1"/>
</dbReference>
<dbReference type="Gene3D" id="3.40.50.720">
    <property type="entry name" value="NAD(P)-binding Rossmann-like Domain"/>
    <property type="match status" value="1"/>
</dbReference>
<comment type="caution">
    <text evidence="3">The sequence shown here is derived from an EMBL/GenBank/DDBJ whole genome shotgun (WGS) entry which is preliminary data.</text>
</comment>
<reference evidence="3 4" key="1">
    <citation type="submission" date="2018-09" db="EMBL/GenBank/DDBJ databases">
        <title>YIM 75507 draft genome.</title>
        <authorList>
            <person name="Tang S."/>
            <person name="Feng Y."/>
        </authorList>
    </citation>
    <scope>NUCLEOTIDE SEQUENCE [LARGE SCALE GENOMIC DNA]</scope>
    <source>
        <strain evidence="3 4">YIM 75507</strain>
    </source>
</reference>
<gene>
    <name evidence="3" type="ORF">D5H75_38630</name>
</gene>
<sequence length="297" mass="30839">MGDALAGAELVEVAQAGCSVGHRGAPEVRRGGRSQDGARRHGRRHAAGRRDGRARRGRRPRRGGLPDRRPCGRDRRGSVRRTGARRARADHPGARGRVGRGRADRRARGLVASSALRAGRLEAGESVLVTGAASGSGHLAVQLARAFGATRVVAAAGSAAKAEFLYGLGADEVVTYAEPYSGEPVDVVLDGVGGDLVQWGVDALAPGGRLVAFSAGGGTVDAGTLLGGLKSVIGFSVGAVARTRPDLIAERRAELWRLLAAGDLRPAWTIFPPAGLATALTQIETRTNLGRLLLDLR</sequence>
<feature type="compositionally biased region" description="Basic and acidic residues" evidence="1">
    <location>
        <begin position="64"/>
        <end position="77"/>
    </location>
</feature>
<organism evidence="3 4">
    <name type="scientific">Bailinhaonella thermotolerans</name>
    <dbReference type="NCBI Taxonomy" id="1070861"/>
    <lineage>
        <taxon>Bacteria</taxon>
        <taxon>Bacillati</taxon>
        <taxon>Actinomycetota</taxon>
        <taxon>Actinomycetes</taxon>
        <taxon>Streptosporangiales</taxon>
        <taxon>Streptosporangiaceae</taxon>
        <taxon>Bailinhaonella</taxon>
    </lineage>
</organism>
<dbReference type="InterPro" id="IPR013149">
    <property type="entry name" value="ADH-like_C"/>
</dbReference>
<feature type="region of interest" description="Disordered" evidence="1">
    <location>
        <begin position="22"/>
        <end position="106"/>
    </location>
</feature>
<dbReference type="Gene3D" id="3.90.180.10">
    <property type="entry name" value="Medium-chain alcohol dehydrogenases, catalytic domain"/>
    <property type="match status" value="1"/>
</dbReference>
<dbReference type="GO" id="GO:0016491">
    <property type="term" value="F:oxidoreductase activity"/>
    <property type="evidence" value="ECO:0007669"/>
    <property type="project" value="InterPro"/>
</dbReference>
<dbReference type="PANTHER" id="PTHR43677">
    <property type="entry name" value="SHORT-CHAIN DEHYDROGENASE/REDUCTASE"/>
    <property type="match status" value="1"/>
</dbReference>
<dbReference type="InterPro" id="IPR020843">
    <property type="entry name" value="ER"/>
</dbReference>
<dbReference type="InterPro" id="IPR036291">
    <property type="entry name" value="NAD(P)-bd_dom_sf"/>
</dbReference>
<proteinExistence type="predicted"/>
<feature type="domain" description="Enoyl reductase (ER)" evidence="2">
    <location>
        <begin position="21"/>
        <end position="294"/>
    </location>
</feature>
<evidence type="ECO:0000313" key="3">
    <source>
        <dbReference type="EMBL" id="RJL20842.1"/>
    </source>
</evidence>
<dbReference type="Pfam" id="PF00107">
    <property type="entry name" value="ADH_zinc_N"/>
    <property type="match status" value="1"/>
</dbReference>
<dbReference type="EMBL" id="QZEY01000028">
    <property type="protein sequence ID" value="RJL20842.1"/>
    <property type="molecule type" value="Genomic_DNA"/>
</dbReference>
<keyword evidence="4" id="KW-1185">Reference proteome</keyword>
<protein>
    <recommendedName>
        <fullName evidence="2">Enoyl reductase (ER) domain-containing protein</fullName>
    </recommendedName>
</protein>
<evidence type="ECO:0000256" key="1">
    <source>
        <dbReference type="SAM" id="MobiDB-lite"/>
    </source>
</evidence>
<evidence type="ECO:0000259" key="2">
    <source>
        <dbReference type="SMART" id="SM00829"/>
    </source>
</evidence>
<accession>A0A3A4A5E9</accession>
<dbReference type="AlphaFoldDB" id="A0A3A4A5E9"/>
<name>A0A3A4A5E9_9ACTN</name>
<evidence type="ECO:0000313" key="4">
    <source>
        <dbReference type="Proteomes" id="UP000265768"/>
    </source>
</evidence>